<protein>
    <submittedName>
        <fullName evidence="4">Uncharacterized protein</fullName>
    </submittedName>
</protein>
<evidence type="ECO:0000313" key="3">
    <source>
        <dbReference type="EMBL" id="CAE0804774.1"/>
    </source>
</evidence>
<dbReference type="EMBL" id="HBJA01045656">
    <property type="protein sequence ID" value="CAE0804774.1"/>
    <property type="molecule type" value="Transcribed_RNA"/>
</dbReference>
<feature type="region of interest" description="Disordered" evidence="2">
    <location>
        <begin position="1"/>
        <end position="20"/>
    </location>
</feature>
<evidence type="ECO:0000256" key="2">
    <source>
        <dbReference type="SAM" id="MobiDB-lite"/>
    </source>
</evidence>
<feature type="compositionally biased region" description="Low complexity" evidence="2">
    <location>
        <begin position="35"/>
        <end position="49"/>
    </location>
</feature>
<feature type="compositionally biased region" description="Basic and acidic residues" evidence="2">
    <location>
        <begin position="10"/>
        <end position="20"/>
    </location>
</feature>
<gene>
    <name evidence="3" type="ORF">EGYM00163_LOCUS15898</name>
    <name evidence="4" type="ORF">EGYM00163_LOCUS15900</name>
</gene>
<sequence length="237" mass="25760">MTAAGIIGMDEAHRVKDPDPTVVDELRLAFGIDDAPPTAEPATHATPNPAKRKSDDRSPADSSPFSPLPKRMPATSDSPIRLGAELNDELAAENAALRDQCATIEAQLKALQEQLSALELAPPKPRGRGKPKKHEIGVLDGAARNALSRSARHPKPGDCVFYIYPVDDQSAYAMDVGHVDRYEDPWVYIAPPSPDDFDLTVDRDPDIKVVDVHWAFTMDTLAKKSLVALNDLLLLNA</sequence>
<evidence type="ECO:0000256" key="1">
    <source>
        <dbReference type="SAM" id="Coils"/>
    </source>
</evidence>
<dbReference type="EMBL" id="HBJA01045658">
    <property type="protein sequence ID" value="CAE0804776.1"/>
    <property type="molecule type" value="Transcribed_RNA"/>
</dbReference>
<feature type="coiled-coil region" evidence="1">
    <location>
        <begin position="87"/>
        <end position="121"/>
    </location>
</feature>
<evidence type="ECO:0000313" key="4">
    <source>
        <dbReference type="EMBL" id="CAE0804776.1"/>
    </source>
</evidence>
<proteinExistence type="predicted"/>
<accession>A0A6T1YM19</accession>
<name>A0A6T1YM19_9EUGL</name>
<keyword evidence="1" id="KW-0175">Coiled coil</keyword>
<organism evidence="4">
    <name type="scientific">Eutreptiella gymnastica</name>
    <dbReference type="NCBI Taxonomy" id="73025"/>
    <lineage>
        <taxon>Eukaryota</taxon>
        <taxon>Discoba</taxon>
        <taxon>Euglenozoa</taxon>
        <taxon>Euglenida</taxon>
        <taxon>Spirocuta</taxon>
        <taxon>Euglenophyceae</taxon>
        <taxon>Eutreptiales</taxon>
        <taxon>Eutreptiaceae</taxon>
        <taxon>Eutreptiella</taxon>
    </lineage>
</organism>
<reference evidence="4" key="1">
    <citation type="submission" date="2021-01" db="EMBL/GenBank/DDBJ databases">
        <authorList>
            <person name="Corre E."/>
            <person name="Pelletier E."/>
            <person name="Niang G."/>
            <person name="Scheremetjew M."/>
            <person name="Finn R."/>
            <person name="Kale V."/>
            <person name="Holt S."/>
            <person name="Cochrane G."/>
            <person name="Meng A."/>
            <person name="Brown T."/>
            <person name="Cohen L."/>
        </authorList>
    </citation>
    <scope>NUCLEOTIDE SEQUENCE</scope>
    <source>
        <strain evidence="4">CCMP1594</strain>
    </source>
</reference>
<feature type="region of interest" description="Disordered" evidence="2">
    <location>
        <begin position="30"/>
        <end position="79"/>
    </location>
</feature>
<dbReference type="AlphaFoldDB" id="A0A6T1YM19"/>